<dbReference type="Proteomes" id="UP000887560">
    <property type="component" value="Unplaced"/>
</dbReference>
<dbReference type="PANTHER" id="PTHR13076:SF9">
    <property type="entry name" value="COILED-COIL AND C2 DOMAIN-CONTAINING PROTEIN 1-LIKE"/>
    <property type="match status" value="1"/>
</dbReference>
<dbReference type="WBParaSite" id="scf7180000422417.g8919">
    <property type="protein sequence ID" value="scf7180000422417.g8919"/>
    <property type="gene ID" value="scf7180000422417.g8919"/>
</dbReference>
<accession>A0A915NKJ3</accession>
<comment type="similarity">
    <text evidence="1">Belongs to the CC2D1 family.</text>
</comment>
<evidence type="ECO:0000313" key="5">
    <source>
        <dbReference type="WBParaSite" id="scf7180000419577.g4032"/>
    </source>
</evidence>
<reference evidence="5 6" key="1">
    <citation type="submission" date="2022-11" db="UniProtKB">
        <authorList>
            <consortium name="WormBaseParasite"/>
        </authorList>
    </citation>
    <scope>IDENTIFICATION</scope>
</reference>
<dbReference type="SUPFAM" id="SSF49562">
    <property type="entry name" value="C2 domain (Calcium/lipid-binding domain, CaLB)"/>
    <property type="match status" value="1"/>
</dbReference>
<evidence type="ECO:0000313" key="6">
    <source>
        <dbReference type="WBParaSite" id="scf7180000422417.g8919"/>
    </source>
</evidence>
<dbReference type="Pfam" id="PF00168">
    <property type="entry name" value="C2"/>
    <property type="match status" value="1"/>
</dbReference>
<sequence length="624" mass="69691">MDCDLDAIKKAIGHESDDGDIEADEELMAELLALNGDNLQDFELVKRPKQPPKTAPKPKQQKQEFVIPSNILNLENDGVDMEVSEADMNDKDLLVGFIRFNFLLEINSELGGLVGTQSNNDVELNEESTSQSNITQNHASCQSLIDIKSEEEEVAPKETESPLKMDTSSIKEKPSNPMSEESEQSTQNDNQPSSSLDSIARTLLTRRRKLYLERAKAAREANDKTVTVEAFKTVKLFTQALDAMDEGATLSEEDIQQIPSSPPPYKSALIKPEVKPIKESSAVKHSDKNTKNKAKTVVEPYMSDELKLVTSRQMQLKQAALTAKNQGDIDTAKELLALAMRMKPMVEAAECGLPIDVQQIPSLPSTSKALSTKISKRIVVDPETLKKCQTLERELLKQISLCTEKSSQFQSVGDSKNTLFYEALLQTCKNNLQSVQMAMLGNAEFPSFKIVELTLPNIQINPSISDEHLQLKIEKITNLQLPKGWSASDLYLFVSYKFAFSIDSQVQQTGKTSVVKGTSSPEFLDVFHLNINRKNKFLRFCKRGSIKLEIFQKGGFFRSDKLFGHAEVPLQELEQNIFIRGQYKILEGKKKTNGLIFVDIQISKPIGISNSGGAVKRKWIKLND</sequence>
<dbReference type="GO" id="GO:0001227">
    <property type="term" value="F:DNA-binding transcription repressor activity, RNA polymerase II-specific"/>
    <property type="evidence" value="ECO:0007669"/>
    <property type="project" value="InterPro"/>
</dbReference>
<keyword evidence="4" id="KW-1185">Reference proteome</keyword>
<dbReference type="SMART" id="SM00685">
    <property type="entry name" value="DM14"/>
    <property type="match status" value="1"/>
</dbReference>
<dbReference type="Gene3D" id="2.60.40.150">
    <property type="entry name" value="C2 domain"/>
    <property type="match status" value="1"/>
</dbReference>
<feature type="compositionally biased region" description="Basic and acidic residues" evidence="2">
    <location>
        <begin position="154"/>
        <end position="174"/>
    </location>
</feature>
<dbReference type="AlphaFoldDB" id="A0A915NKJ3"/>
<dbReference type="PANTHER" id="PTHR13076">
    <property type="entry name" value="COILED-COIL AND C2 DOMAIN-CONTAINING PROTEIN 1-LIKE"/>
    <property type="match status" value="1"/>
</dbReference>
<feature type="compositionally biased region" description="Polar residues" evidence="2">
    <location>
        <begin position="176"/>
        <end position="197"/>
    </location>
</feature>
<feature type="domain" description="C2" evidence="3">
    <location>
        <begin position="450"/>
        <end position="583"/>
    </location>
</feature>
<evidence type="ECO:0000256" key="2">
    <source>
        <dbReference type="SAM" id="MobiDB-lite"/>
    </source>
</evidence>
<feature type="region of interest" description="Disordered" evidence="2">
    <location>
        <begin position="151"/>
        <end position="198"/>
    </location>
</feature>
<name>A0A915NKJ3_9BILA</name>
<evidence type="ECO:0000256" key="1">
    <source>
        <dbReference type="ARBA" id="ARBA00010672"/>
    </source>
</evidence>
<proteinExistence type="inferred from homology"/>
<dbReference type="InterPro" id="IPR035892">
    <property type="entry name" value="C2_domain_sf"/>
</dbReference>
<dbReference type="PROSITE" id="PS50004">
    <property type="entry name" value="C2"/>
    <property type="match status" value="1"/>
</dbReference>
<protein>
    <submittedName>
        <fullName evidence="5 6">C2 domain-containing protein</fullName>
    </submittedName>
</protein>
<evidence type="ECO:0000313" key="4">
    <source>
        <dbReference type="Proteomes" id="UP000887560"/>
    </source>
</evidence>
<evidence type="ECO:0000259" key="3">
    <source>
        <dbReference type="PROSITE" id="PS50004"/>
    </source>
</evidence>
<dbReference type="InterPro" id="IPR006608">
    <property type="entry name" value="CC2D1A/B_DM14"/>
</dbReference>
<dbReference type="WBParaSite" id="scf7180000419577.g4032">
    <property type="protein sequence ID" value="scf7180000419577.g4032"/>
    <property type="gene ID" value="scf7180000419577.g4032"/>
</dbReference>
<dbReference type="InterPro" id="IPR000008">
    <property type="entry name" value="C2_dom"/>
</dbReference>
<dbReference type="InterPro" id="IPR039725">
    <property type="entry name" value="CC2D1A/B"/>
</dbReference>
<organism evidence="4 5">
    <name type="scientific">Meloidogyne floridensis</name>
    <dbReference type="NCBI Taxonomy" id="298350"/>
    <lineage>
        <taxon>Eukaryota</taxon>
        <taxon>Metazoa</taxon>
        <taxon>Ecdysozoa</taxon>
        <taxon>Nematoda</taxon>
        <taxon>Chromadorea</taxon>
        <taxon>Rhabditida</taxon>
        <taxon>Tylenchina</taxon>
        <taxon>Tylenchomorpha</taxon>
        <taxon>Tylenchoidea</taxon>
        <taxon>Meloidogynidae</taxon>
        <taxon>Meloidogyninae</taxon>
        <taxon>Meloidogyne</taxon>
    </lineage>
</organism>
<dbReference type="SMART" id="SM00239">
    <property type="entry name" value="C2"/>
    <property type="match status" value="1"/>
</dbReference>